<dbReference type="RefSeq" id="WP_116704135.1">
    <property type="nucleotide sequence ID" value="NZ_QUWV01000164.1"/>
</dbReference>
<evidence type="ECO:0000313" key="1">
    <source>
        <dbReference type="EMBL" id="RFD18722.1"/>
    </source>
</evidence>
<evidence type="ECO:0000313" key="2">
    <source>
        <dbReference type="Proteomes" id="UP000262371"/>
    </source>
</evidence>
<dbReference type="Proteomes" id="UP000262371">
    <property type="component" value="Unassembled WGS sequence"/>
</dbReference>
<reference evidence="1 2" key="1">
    <citation type="submission" date="2018-08" db="EMBL/GenBank/DDBJ databases">
        <title>Komagataeibacter sp. AV 382.</title>
        <authorList>
            <person name="Skraban J."/>
            <person name="Trcek J."/>
        </authorList>
    </citation>
    <scope>NUCLEOTIDE SEQUENCE [LARGE SCALE GENOMIC DNA]</scope>
    <source>
        <strain evidence="1 2">AV 382</strain>
    </source>
</reference>
<organism evidence="1 2">
    <name type="scientific">Komagataeibacter melaceti</name>
    <dbReference type="NCBI Taxonomy" id="2766577"/>
    <lineage>
        <taxon>Bacteria</taxon>
        <taxon>Pseudomonadati</taxon>
        <taxon>Pseudomonadota</taxon>
        <taxon>Alphaproteobacteria</taxon>
        <taxon>Acetobacterales</taxon>
        <taxon>Acetobacteraceae</taxon>
        <taxon>Komagataeibacter</taxon>
    </lineage>
</organism>
<keyword evidence="2" id="KW-1185">Reference proteome</keyword>
<dbReference type="OrthoDB" id="7240946at2"/>
<protein>
    <submittedName>
        <fullName evidence="1">Portal protein</fullName>
    </submittedName>
</protein>
<sequence>MDWKQLKETYPQDTDLPARANRLTALMRVRDCTQYDDIPNPFSSEYNGAGEYIPLDKRRPSVRTNMCATVVDESASLVFGEMHWPALTAVDETVPGIMAALDRECALPAVLIEAVISGSVGSSALLVETVDRRPCVSLHGTRFLTPQWGVAGELVSMTECYKVKGGDLAAQGWPIGPDDAQAWFWWRREWDKTACQVYVPTRVADGLPNRIDEKRTTRHGLGFVPWVWMANMALPGTVDGPCTFERAIDTVIECDYLLSQSGRGLKYSSDPKLVIKAGKGDPAGADSDGGTTGGAASALILPMDGDAKMLEINGDASAAMLAQYRELRAIVLEQIHGNRASADKISAAQSGRAMEMMCQSLVWLADRLRLSYGEYGLLALYRMICRFSHVLTGGIRIGGNDYVGLDDTGLALQWPPYFPSTDPELLQLAQGLATAVASGFMSNETACSIYAAKVGTASPQEEWNRVLDELSDPVLIAKRQAAANAAKADRQAAGAGRTETRQVTA</sequence>
<dbReference type="EMBL" id="QUWV01000164">
    <property type="protein sequence ID" value="RFD18722.1"/>
    <property type="molecule type" value="Genomic_DNA"/>
</dbReference>
<proteinExistence type="predicted"/>
<accession>A0A371YWW0</accession>
<name>A0A371YWW0_9PROT</name>
<gene>
    <name evidence="1" type="ORF">DY926_15195</name>
</gene>
<comment type="caution">
    <text evidence="1">The sequence shown here is derived from an EMBL/GenBank/DDBJ whole genome shotgun (WGS) entry which is preliminary data.</text>
</comment>
<dbReference type="AlphaFoldDB" id="A0A371YWW0"/>